<proteinExistence type="predicted"/>
<feature type="non-terminal residue" evidence="2">
    <location>
        <position position="1"/>
    </location>
</feature>
<feature type="region of interest" description="Disordered" evidence="1">
    <location>
        <begin position="147"/>
        <end position="168"/>
    </location>
</feature>
<protein>
    <submittedName>
        <fullName evidence="2">Uncharacterized protein</fullName>
    </submittedName>
</protein>
<dbReference type="OrthoDB" id="10426116at2759"/>
<dbReference type="EMBL" id="MCFH01000004">
    <property type="protein sequence ID" value="ORX58520.1"/>
    <property type="molecule type" value="Genomic_DNA"/>
</dbReference>
<accession>A0A1Y1VKB6</accession>
<dbReference type="AlphaFoldDB" id="A0A1Y1VKB6"/>
<dbReference type="STRING" id="1754191.A0A1Y1VKB6"/>
<keyword evidence="3" id="KW-1185">Reference proteome</keyword>
<dbReference type="Proteomes" id="UP000193719">
    <property type="component" value="Unassembled WGS sequence"/>
</dbReference>
<organism evidence="2 3">
    <name type="scientific">Piromyces finnis</name>
    <dbReference type="NCBI Taxonomy" id="1754191"/>
    <lineage>
        <taxon>Eukaryota</taxon>
        <taxon>Fungi</taxon>
        <taxon>Fungi incertae sedis</taxon>
        <taxon>Chytridiomycota</taxon>
        <taxon>Chytridiomycota incertae sedis</taxon>
        <taxon>Neocallimastigomycetes</taxon>
        <taxon>Neocallimastigales</taxon>
        <taxon>Neocallimastigaceae</taxon>
        <taxon>Piromyces</taxon>
    </lineage>
</organism>
<evidence type="ECO:0000313" key="2">
    <source>
        <dbReference type="EMBL" id="ORX58520.1"/>
    </source>
</evidence>
<evidence type="ECO:0000256" key="1">
    <source>
        <dbReference type="SAM" id="MobiDB-lite"/>
    </source>
</evidence>
<comment type="caution">
    <text evidence="2">The sequence shown here is derived from an EMBL/GenBank/DDBJ whole genome shotgun (WGS) entry which is preliminary data.</text>
</comment>
<evidence type="ECO:0000313" key="3">
    <source>
        <dbReference type="Proteomes" id="UP000193719"/>
    </source>
</evidence>
<reference evidence="2 3" key="2">
    <citation type="submission" date="2016-08" db="EMBL/GenBank/DDBJ databases">
        <title>Pervasive Adenine N6-methylation of Active Genes in Fungi.</title>
        <authorList>
            <consortium name="DOE Joint Genome Institute"/>
            <person name="Mondo S.J."/>
            <person name="Dannebaum R.O."/>
            <person name="Kuo R.C."/>
            <person name="Labutti K."/>
            <person name="Haridas S."/>
            <person name="Kuo A."/>
            <person name="Salamov A."/>
            <person name="Ahrendt S.R."/>
            <person name="Lipzen A."/>
            <person name="Sullivan W."/>
            <person name="Andreopoulos W.B."/>
            <person name="Clum A."/>
            <person name="Lindquist E."/>
            <person name="Daum C."/>
            <person name="Ramamoorthy G.K."/>
            <person name="Gryganskyi A."/>
            <person name="Culley D."/>
            <person name="Magnuson J.K."/>
            <person name="James T.Y."/>
            <person name="O'Malley M.A."/>
            <person name="Stajich J.E."/>
            <person name="Spatafora J.W."/>
            <person name="Visel A."/>
            <person name="Grigoriev I.V."/>
        </authorList>
    </citation>
    <scope>NUCLEOTIDE SEQUENCE [LARGE SCALE GENOMIC DNA]</scope>
    <source>
        <strain evidence="3">finn</strain>
    </source>
</reference>
<gene>
    <name evidence="2" type="ORF">BCR36DRAFT_276662</name>
</gene>
<feature type="compositionally biased region" description="Low complexity" evidence="1">
    <location>
        <begin position="149"/>
        <end position="160"/>
    </location>
</feature>
<name>A0A1Y1VKB6_9FUNG</name>
<sequence>VRSYTSFLNKDNIPISSSATTKNAINSNTLYKSLNSNNLGFNSSNLMYNKPLLSPTKENISKILNPDLKSNLDQKFQRTNLGNSNYDNIKTHFSSSVLDLGNKTTSYNPISSQNKENIEPSTIPLKTTTSGLNSSLNFNNHLTATKNISTSSQPSKTTTSVPLKSNYF</sequence>
<reference evidence="2 3" key="1">
    <citation type="submission" date="2016-08" db="EMBL/GenBank/DDBJ databases">
        <title>Genomes of anaerobic fungi encode conserved fungal cellulosomes for biomass hydrolysis.</title>
        <authorList>
            <consortium name="DOE Joint Genome Institute"/>
            <person name="Haitjema C.H."/>
            <person name="Gilmore S.P."/>
            <person name="Henske J.K."/>
            <person name="Solomon K.V."/>
            <person name="De Groot R."/>
            <person name="Kuo A."/>
            <person name="Mondo S.J."/>
            <person name="Salamov A.A."/>
            <person name="Labutti K."/>
            <person name="Zhao Z."/>
            <person name="Chiniquy J."/>
            <person name="Barry K."/>
            <person name="Brewer H.M."/>
            <person name="Purvine S.O."/>
            <person name="Wright A.T."/>
            <person name="Boxma B."/>
            <person name="Van Alen T."/>
            <person name="Hackstein J.H."/>
            <person name="Baker S.E."/>
            <person name="Grigoriev I.V."/>
            <person name="O'Malley M.A."/>
        </authorList>
    </citation>
    <scope>NUCLEOTIDE SEQUENCE [LARGE SCALE GENOMIC DNA]</scope>
    <source>
        <strain evidence="3">finn</strain>
    </source>
</reference>